<dbReference type="KEGG" id="mmx:MmarC6_0058"/>
<name>A9A7W5_METM6</name>
<proteinExistence type="predicted"/>
<dbReference type="STRING" id="444158.MmarC6_0058"/>
<evidence type="ECO:0000313" key="1">
    <source>
        <dbReference type="EMBL" id="ABX00884.1"/>
    </source>
</evidence>
<gene>
    <name evidence="1" type="ordered locus">MmarC6_0058</name>
</gene>
<dbReference type="EMBL" id="CP000867">
    <property type="protein sequence ID" value="ABX00884.1"/>
    <property type="molecule type" value="Genomic_DNA"/>
</dbReference>
<sequence>MNDIDKVKEFLEERKAKGIRITKVGEIMDHFGIEDADEAKKLAIAAGATPEKIPYMVGPNPKKIYFK</sequence>
<dbReference type="AlphaFoldDB" id="A9A7W5"/>
<dbReference type="HOGENOM" id="CLU_2802261_0_0_2"/>
<organism evidence="1">
    <name type="scientific">Methanococcus maripaludis (strain C6 / ATCC BAA-1332)</name>
    <dbReference type="NCBI Taxonomy" id="444158"/>
    <lineage>
        <taxon>Archaea</taxon>
        <taxon>Methanobacteriati</taxon>
        <taxon>Methanobacteriota</taxon>
        <taxon>Methanomada group</taxon>
        <taxon>Methanococci</taxon>
        <taxon>Methanococcales</taxon>
        <taxon>Methanococcaceae</taxon>
        <taxon>Methanococcus</taxon>
    </lineage>
</organism>
<protein>
    <submittedName>
        <fullName evidence="1">Uncharacterized protein</fullName>
    </submittedName>
</protein>
<accession>A9A7W5</accession>
<reference evidence="1" key="1">
    <citation type="submission" date="2007-10" db="EMBL/GenBank/DDBJ databases">
        <title>Complete sequence of Methanococcus maripaludis C6.</title>
        <authorList>
            <consortium name="US DOE Joint Genome Institute"/>
            <person name="Copeland A."/>
            <person name="Lucas S."/>
            <person name="Lapidus A."/>
            <person name="Barry K."/>
            <person name="Glavina del Rio T."/>
            <person name="Dalin E."/>
            <person name="Tice H."/>
            <person name="Pitluck S."/>
            <person name="Clum A."/>
            <person name="Schmutz J."/>
            <person name="Larimer F."/>
            <person name="Land M."/>
            <person name="Hauser L."/>
            <person name="Kyrpides N."/>
            <person name="Mikhailova N."/>
            <person name="Sieprawska-Lupa M."/>
            <person name="Whitman W.B."/>
            <person name="Richardson P."/>
        </authorList>
    </citation>
    <scope>NUCLEOTIDE SEQUENCE [LARGE SCALE GENOMIC DNA]</scope>
    <source>
        <strain evidence="1">C6</strain>
    </source>
</reference>